<protein>
    <recommendedName>
        <fullName evidence="3">isochorismate synthase</fullName>
        <ecNumber evidence="3">5.4.4.2</ecNumber>
    </recommendedName>
    <alternativeName>
        <fullName evidence="5">Isochorismate mutase</fullName>
    </alternativeName>
</protein>
<proteinExistence type="inferred from homology"/>
<evidence type="ECO:0000256" key="5">
    <source>
        <dbReference type="ARBA" id="ARBA00041564"/>
    </source>
</evidence>
<sequence length="473" mass="50963">MHVADIDLPGFLEVHAKATIEARNNACPALATWRQEIPPVDPAGLLRPLFERSTRTFVWMSPHSTVMAMGSATDFTHTGHDRFAGIRRGWERAAGTAVSGGPGPRAMPSLVGGFAFAPRPGPLPEALMWVPRVLISQDPDGTTSLALSVSVDPRPTTTDGPARTVADAFALISSAGIRPCPSPLLQGTTTVEVPSASEWKALVAHTTEQIARGRFDKAVLARQLRITSPWGYDLASVLGSLRDTQPGSTVFAVAAYGHAFVGATPERLVGLRGGRAESMSLAASMPRGATPAEDACLRAALLQDDKSRREQRIVTATLRHAFDQVCRTVTVPDEPHVLDLPNLRHLHTRIVGELADPETASVLDLVERLHPSPAVGGHPRQAALEWVRDAEPFDRGWYAGPVGWMNDEQEGEFAVAIRSAHVQDETATLYAGCGIVAGSDPEAELEETRLKFRPMLNALAIPLSERAPYRQSR</sequence>
<dbReference type="PANTHER" id="PTHR42839">
    <property type="entry name" value="ISOCHORISMATE SYNTHASE ENTC"/>
    <property type="match status" value="1"/>
</dbReference>
<dbReference type="SUPFAM" id="SSF56322">
    <property type="entry name" value="ADC synthase"/>
    <property type="match status" value="1"/>
</dbReference>
<evidence type="ECO:0000256" key="3">
    <source>
        <dbReference type="ARBA" id="ARBA00012824"/>
    </source>
</evidence>
<dbReference type="EMBL" id="JACHMB010000001">
    <property type="protein sequence ID" value="MBB5774144.1"/>
    <property type="molecule type" value="Genomic_DNA"/>
</dbReference>
<keyword evidence="8" id="KW-1185">Reference proteome</keyword>
<dbReference type="RefSeq" id="WP_185068000.1">
    <property type="nucleotide sequence ID" value="NZ_JACHMB010000001.1"/>
</dbReference>
<evidence type="ECO:0000256" key="1">
    <source>
        <dbReference type="ARBA" id="ARBA00000799"/>
    </source>
</evidence>
<name>A0A7W9FZ38_9ACTN</name>
<evidence type="ECO:0000256" key="2">
    <source>
        <dbReference type="ARBA" id="ARBA00005297"/>
    </source>
</evidence>
<dbReference type="NCBIfam" id="TIGR00543">
    <property type="entry name" value="isochor_syn"/>
    <property type="match status" value="1"/>
</dbReference>
<keyword evidence="4" id="KW-0413">Isomerase</keyword>
<comment type="catalytic activity">
    <reaction evidence="1">
        <text>chorismate = isochorismate</text>
        <dbReference type="Rhea" id="RHEA:18985"/>
        <dbReference type="ChEBI" id="CHEBI:29748"/>
        <dbReference type="ChEBI" id="CHEBI:29780"/>
        <dbReference type="EC" id="5.4.4.2"/>
    </reaction>
</comment>
<dbReference type="Gene3D" id="3.60.120.10">
    <property type="entry name" value="Anthranilate synthase"/>
    <property type="match status" value="1"/>
</dbReference>
<accession>A0A7W9FZ38</accession>
<evidence type="ECO:0000256" key="4">
    <source>
        <dbReference type="ARBA" id="ARBA00023235"/>
    </source>
</evidence>
<evidence type="ECO:0000313" key="7">
    <source>
        <dbReference type="EMBL" id="MBB5774144.1"/>
    </source>
</evidence>
<dbReference type="GO" id="GO:0008909">
    <property type="term" value="F:isochorismate synthase activity"/>
    <property type="evidence" value="ECO:0007669"/>
    <property type="project" value="UniProtKB-EC"/>
</dbReference>
<dbReference type="PANTHER" id="PTHR42839:SF2">
    <property type="entry name" value="ISOCHORISMATE SYNTHASE ENTC"/>
    <property type="match status" value="1"/>
</dbReference>
<evidence type="ECO:0000313" key="8">
    <source>
        <dbReference type="Proteomes" id="UP000579153"/>
    </source>
</evidence>
<reference evidence="7 8" key="1">
    <citation type="submission" date="2020-08" db="EMBL/GenBank/DDBJ databases">
        <title>Sequencing the genomes of 1000 actinobacteria strains.</title>
        <authorList>
            <person name="Klenk H.-P."/>
        </authorList>
    </citation>
    <scope>NUCLEOTIDE SEQUENCE [LARGE SCALE GENOMIC DNA]</scope>
    <source>
        <strain evidence="7 8">DSM 45507</strain>
    </source>
</reference>
<comment type="caution">
    <text evidence="7">The sequence shown here is derived from an EMBL/GenBank/DDBJ whole genome shotgun (WGS) entry which is preliminary data.</text>
</comment>
<dbReference type="InterPro" id="IPR015890">
    <property type="entry name" value="Chorismate_C"/>
</dbReference>
<dbReference type="AlphaFoldDB" id="A0A7W9FZ38"/>
<evidence type="ECO:0000259" key="6">
    <source>
        <dbReference type="Pfam" id="PF00425"/>
    </source>
</evidence>
<dbReference type="Pfam" id="PF00425">
    <property type="entry name" value="Chorismate_bind"/>
    <property type="match status" value="1"/>
</dbReference>
<dbReference type="EC" id="5.4.4.2" evidence="3"/>
<feature type="domain" description="Chorismate-utilising enzyme C-terminal" evidence="6">
    <location>
        <begin position="197"/>
        <end position="451"/>
    </location>
</feature>
<dbReference type="Proteomes" id="UP000579153">
    <property type="component" value="Unassembled WGS sequence"/>
</dbReference>
<dbReference type="InterPro" id="IPR005801">
    <property type="entry name" value="ADC_synthase"/>
</dbReference>
<dbReference type="InterPro" id="IPR004561">
    <property type="entry name" value="IsoChor_synthase"/>
</dbReference>
<organism evidence="7 8">
    <name type="scientific">Nonomuraea jabiensis</name>
    <dbReference type="NCBI Taxonomy" id="882448"/>
    <lineage>
        <taxon>Bacteria</taxon>
        <taxon>Bacillati</taxon>
        <taxon>Actinomycetota</taxon>
        <taxon>Actinomycetes</taxon>
        <taxon>Streptosporangiales</taxon>
        <taxon>Streptosporangiaceae</taxon>
        <taxon>Nonomuraea</taxon>
    </lineage>
</organism>
<gene>
    <name evidence="7" type="ORF">HD596_000900</name>
</gene>
<comment type="similarity">
    <text evidence="2">Belongs to the isochorismate synthase family.</text>
</comment>